<keyword evidence="1" id="KW-0812">Transmembrane</keyword>
<feature type="transmembrane region" description="Helical" evidence="1">
    <location>
        <begin position="493"/>
        <end position="513"/>
    </location>
</feature>
<evidence type="ECO:0000313" key="2">
    <source>
        <dbReference type="EMBL" id="MFC6643484.1"/>
    </source>
</evidence>
<evidence type="ECO:0000256" key="1">
    <source>
        <dbReference type="SAM" id="Phobius"/>
    </source>
</evidence>
<feature type="transmembrane region" description="Helical" evidence="1">
    <location>
        <begin position="372"/>
        <end position="390"/>
    </location>
</feature>
<dbReference type="NCBIfam" id="NF047336">
    <property type="entry name" value="conj_memb_RcgA"/>
    <property type="match status" value="1"/>
</dbReference>
<dbReference type="EMBL" id="JBHSWA010000003">
    <property type="protein sequence ID" value="MFC6643484.1"/>
    <property type="molecule type" value="Genomic_DNA"/>
</dbReference>
<gene>
    <name evidence="2" type="ORF">ACFQAU_18995</name>
</gene>
<evidence type="ECO:0000313" key="3">
    <source>
        <dbReference type="Proteomes" id="UP001596403"/>
    </source>
</evidence>
<name>A0ABW1Z257_9RHOB</name>
<feature type="transmembrane region" description="Helical" evidence="1">
    <location>
        <begin position="207"/>
        <end position="227"/>
    </location>
</feature>
<dbReference type="RefSeq" id="WP_386284417.1">
    <property type="nucleotide sequence ID" value="NZ_JBHSWA010000003.1"/>
</dbReference>
<protein>
    <submittedName>
        <fullName evidence="2">RcgA family putative transporter</fullName>
    </submittedName>
</protein>
<sequence length="528" mass="58661">MFRRLSAAGAGRPIDKDGIPLGPWTAELLATAITQIEANRSGIELRTVQLWYQDNEKGISTENIRWLARVFGCDDPKATSEWQTELSAARTRLVARRRALRAGPDGHDAHSPPDTVQNAAIDVDTVVPSPLAHKGEVISPRRGFSLARTSEAVFNRGSPLDLSASVFAGAVALGFSSYFLGIHSIVFPQANGVIKQVGYLWAPNWTLLFMVLMPLYFVFVRDLVVFWRGTRRSLLSPEGEGIANDDMWVRKVATFSVTYWAAFLVCLPIATVLQWIDRCLGPLLTRDTGNYPVEWARMAIERPHVISIPEAVAFTGFAYLYMGVVFFLFFAGLILLFTIAHDSWELGRKSESWVDGEYQCQPNQVGLKIMRGIFRCCILGLLIAICMKLQSTFMLSSESTITGWLANDFLSVLGNHEKASDWLEYSMPTNYSSLLIVLATCTVFLYGLIRVHAALRQQGHIGHGRNQREFRIMLARVALLVIVYVLIGAVAGFSILLCIGLLSAIYGLIYPSIDTWRATNQGDKQSVS</sequence>
<dbReference type="InterPro" id="IPR058114">
    <property type="entry name" value="RcgA-like"/>
</dbReference>
<accession>A0ABW1Z257</accession>
<organism evidence="2 3">
    <name type="scientific">Sulfitobacter profundi</name>
    <dbReference type="NCBI Taxonomy" id="2679961"/>
    <lineage>
        <taxon>Bacteria</taxon>
        <taxon>Pseudomonadati</taxon>
        <taxon>Pseudomonadota</taxon>
        <taxon>Alphaproteobacteria</taxon>
        <taxon>Rhodobacterales</taxon>
        <taxon>Roseobacteraceae</taxon>
        <taxon>Sulfitobacter</taxon>
    </lineage>
</organism>
<feature type="transmembrane region" description="Helical" evidence="1">
    <location>
        <begin position="318"/>
        <end position="340"/>
    </location>
</feature>
<reference evidence="3" key="1">
    <citation type="journal article" date="2019" name="Int. J. Syst. Evol. Microbiol.">
        <title>The Global Catalogue of Microorganisms (GCM) 10K type strain sequencing project: providing services to taxonomists for standard genome sequencing and annotation.</title>
        <authorList>
            <consortium name="The Broad Institute Genomics Platform"/>
            <consortium name="The Broad Institute Genome Sequencing Center for Infectious Disease"/>
            <person name="Wu L."/>
            <person name="Ma J."/>
        </authorList>
    </citation>
    <scope>NUCLEOTIDE SEQUENCE [LARGE SCALE GENOMIC DNA]</scope>
    <source>
        <strain evidence="3">NBRC 111368</strain>
    </source>
</reference>
<comment type="caution">
    <text evidence="2">The sequence shown here is derived from an EMBL/GenBank/DDBJ whole genome shotgun (WGS) entry which is preliminary data.</text>
</comment>
<keyword evidence="1" id="KW-1133">Transmembrane helix</keyword>
<feature type="transmembrane region" description="Helical" evidence="1">
    <location>
        <begin position="431"/>
        <end position="449"/>
    </location>
</feature>
<keyword evidence="1" id="KW-0472">Membrane</keyword>
<feature type="transmembrane region" description="Helical" evidence="1">
    <location>
        <begin position="257"/>
        <end position="276"/>
    </location>
</feature>
<proteinExistence type="predicted"/>
<dbReference type="Proteomes" id="UP001596403">
    <property type="component" value="Unassembled WGS sequence"/>
</dbReference>
<keyword evidence="3" id="KW-1185">Reference proteome</keyword>
<feature type="transmembrane region" description="Helical" evidence="1">
    <location>
        <begin position="166"/>
        <end position="187"/>
    </location>
</feature>